<proteinExistence type="predicted"/>
<protein>
    <submittedName>
        <fullName evidence="1">Uncharacterized protein</fullName>
    </submittedName>
</protein>
<accession>A0A4C1VSD3</accession>
<comment type="caution">
    <text evidence="1">The sequence shown here is derived from an EMBL/GenBank/DDBJ whole genome shotgun (WGS) entry which is preliminary data.</text>
</comment>
<dbReference type="AlphaFoldDB" id="A0A4C1VSD3"/>
<sequence>MPCFRRSVYEGREVGAGKGALGVKGKAASLRVDERSRDTARVRQHSVKIHNLSPESPQAQNTSSISRFLSQVKTLAPCLEGYAIRYRIDNKDCRHHPTPFWVKAQDPGASCCNEKS</sequence>
<keyword evidence="2" id="KW-1185">Reference proteome</keyword>
<gene>
    <name evidence="1" type="ORF">EVAR_34036_1</name>
</gene>
<evidence type="ECO:0000313" key="1">
    <source>
        <dbReference type="EMBL" id="GBP41603.1"/>
    </source>
</evidence>
<reference evidence="1 2" key="1">
    <citation type="journal article" date="2019" name="Commun. Biol.">
        <title>The bagworm genome reveals a unique fibroin gene that provides high tensile strength.</title>
        <authorList>
            <person name="Kono N."/>
            <person name="Nakamura H."/>
            <person name="Ohtoshi R."/>
            <person name="Tomita M."/>
            <person name="Numata K."/>
            <person name="Arakawa K."/>
        </authorList>
    </citation>
    <scope>NUCLEOTIDE SEQUENCE [LARGE SCALE GENOMIC DNA]</scope>
</reference>
<dbReference type="EMBL" id="BGZK01000402">
    <property type="protein sequence ID" value="GBP41603.1"/>
    <property type="molecule type" value="Genomic_DNA"/>
</dbReference>
<organism evidence="1 2">
    <name type="scientific">Eumeta variegata</name>
    <name type="common">Bagworm moth</name>
    <name type="synonym">Eumeta japonica</name>
    <dbReference type="NCBI Taxonomy" id="151549"/>
    <lineage>
        <taxon>Eukaryota</taxon>
        <taxon>Metazoa</taxon>
        <taxon>Ecdysozoa</taxon>
        <taxon>Arthropoda</taxon>
        <taxon>Hexapoda</taxon>
        <taxon>Insecta</taxon>
        <taxon>Pterygota</taxon>
        <taxon>Neoptera</taxon>
        <taxon>Endopterygota</taxon>
        <taxon>Lepidoptera</taxon>
        <taxon>Glossata</taxon>
        <taxon>Ditrysia</taxon>
        <taxon>Tineoidea</taxon>
        <taxon>Psychidae</taxon>
        <taxon>Oiketicinae</taxon>
        <taxon>Eumeta</taxon>
    </lineage>
</organism>
<name>A0A4C1VSD3_EUMVA</name>
<dbReference type="Proteomes" id="UP000299102">
    <property type="component" value="Unassembled WGS sequence"/>
</dbReference>
<evidence type="ECO:0000313" key="2">
    <source>
        <dbReference type="Proteomes" id="UP000299102"/>
    </source>
</evidence>